<dbReference type="OrthoDB" id="1751350at2759"/>
<accession>A0A067JJJ6</accession>
<dbReference type="GO" id="GO:0003676">
    <property type="term" value="F:nucleic acid binding"/>
    <property type="evidence" value="ECO:0007669"/>
    <property type="project" value="InterPro"/>
</dbReference>
<dbReference type="InterPro" id="IPR002156">
    <property type="entry name" value="RNaseH_domain"/>
</dbReference>
<evidence type="ECO:0000259" key="1">
    <source>
        <dbReference type="Pfam" id="PF13456"/>
    </source>
</evidence>
<dbReference type="KEGG" id="jcu:105647037"/>
<sequence>MSQGHNSFSFVPKICCIEEETAEHILLSCPQARATWFASALYYSPSNPIAQPFSRWFEVIMDTFYNQGNEDLIPNTVALCWQIWKTRNAAYFRQEQPNPLTTIARATKMIQEARTAPFVSATLLPQNNAANPRNTWNPPPFGFLKFNVDAAFKDSTQVAGIAIICRNDKGELIDGLSCRKPCSSALVGEAYALS</sequence>
<dbReference type="GO" id="GO:0004523">
    <property type="term" value="F:RNA-DNA hybrid ribonuclease activity"/>
    <property type="evidence" value="ECO:0007669"/>
    <property type="project" value="InterPro"/>
</dbReference>
<dbReference type="Proteomes" id="UP000027138">
    <property type="component" value="Unassembled WGS sequence"/>
</dbReference>
<reference evidence="2 3" key="1">
    <citation type="journal article" date="2014" name="PLoS ONE">
        <title>Global Analysis of Gene Expression Profiles in Physic Nut (Jatropha curcas L.) Seedlings Exposed to Salt Stress.</title>
        <authorList>
            <person name="Zhang L."/>
            <person name="Zhang C."/>
            <person name="Wu P."/>
            <person name="Chen Y."/>
            <person name="Li M."/>
            <person name="Jiang H."/>
            <person name="Wu G."/>
        </authorList>
    </citation>
    <scope>NUCLEOTIDE SEQUENCE [LARGE SCALE GENOMIC DNA]</scope>
    <source>
        <strain evidence="3">cv. GZQX0401</strain>
        <tissue evidence="2">Young leaves</tissue>
    </source>
</reference>
<organism evidence="2 3">
    <name type="scientific">Jatropha curcas</name>
    <name type="common">Barbados nut</name>
    <dbReference type="NCBI Taxonomy" id="180498"/>
    <lineage>
        <taxon>Eukaryota</taxon>
        <taxon>Viridiplantae</taxon>
        <taxon>Streptophyta</taxon>
        <taxon>Embryophyta</taxon>
        <taxon>Tracheophyta</taxon>
        <taxon>Spermatophyta</taxon>
        <taxon>Magnoliopsida</taxon>
        <taxon>eudicotyledons</taxon>
        <taxon>Gunneridae</taxon>
        <taxon>Pentapetalae</taxon>
        <taxon>rosids</taxon>
        <taxon>fabids</taxon>
        <taxon>Malpighiales</taxon>
        <taxon>Euphorbiaceae</taxon>
        <taxon>Crotonoideae</taxon>
        <taxon>Jatropheae</taxon>
        <taxon>Jatropha</taxon>
    </lineage>
</organism>
<keyword evidence="3" id="KW-1185">Reference proteome</keyword>
<feature type="domain" description="RNase H type-1" evidence="1">
    <location>
        <begin position="147"/>
        <end position="193"/>
    </location>
</feature>
<dbReference type="PANTHER" id="PTHR47074:SF11">
    <property type="entry name" value="REVERSE TRANSCRIPTASE-LIKE PROTEIN"/>
    <property type="match status" value="1"/>
</dbReference>
<evidence type="ECO:0000313" key="2">
    <source>
        <dbReference type="EMBL" id="KDP24067.1"/>
    </source>
</evidence>
<proteinExistence type="predicted"/>
<protein>
    <recommendedName>
        <fullName evidence="1">RNase H type-1 domain-containing protein</fullName>
    </recommendedName>
</protein>
<gene>
    <name evidence="2" type="ORF">JCGZ_25724</name>
</gene>
<dbReference type="PANTHER" id="PTHR47074">
    <property type="entry name" value="BNAC02G40300D PROTEIN"/>
    <property type="match status" value="1"/>
</dbReference>
<dbReference type="AlphaFoldDB" id="A0A067JJJ6"/>
<dbReference type="Pfam" id="PF13456">
    <property type="entry name" value="RVT_3"/>
    <property type="match status" value="1"/>
</dbReference>
<dbReference type="EMBL" id="KK915137">
    <property type="protein sequence ID" value="KDP24067.1"/>
    <property type="molecule type" value="Genomic_DNA"/>
</dbReference>
<evidence type="ECO:0000313" key="3">
    <source>
        <dbReference type="Proteomes" id="UP000027138"/>
    </source>
</evidence>
<name>A0A067JJJ6_JATCU</name>
<dbReference type="InterPro" id="IPR052929">
    <property type="entry name" value="RNase_H-like_EbsB-rel"/>
</dbReference>